<protein>
    <submittedName>
        <fullName evidence="1">Uncharacterized protein</fullName>
    </submittedName>
</protein>
<dbReference type="AlphaFoldDB" id="A0A8T9QA41"/>
<dbReference type="KEGG" id="hcu:MUN79_11220"/>
<name>A0A8T9QA41_9BACT</name>
<evidence type="ECO:0000313" key="2">
    <source>
        <dbReference type="Proteomes" id="UP000831796"/>
    </source>
</evidence>
<keyword evidence="2" id="KW-1185">Reference proteome</keyword>
<gene>
    <name evidence="1" type="ORF">MUN79_11220</name>
</gene>
<proteinExistence type="predicted"/>
<dbReference type="EMBL" id="CP095046">
    <property type="protein sequence ID" value="UOQ74394.1"/>
    <property type="molecule type" value="Genomic_DNA"/>
</dbReference>
<reference evidence="1" key="1">
    <citation type="submission" date="2022-04" db="EMBL/GenBank/DDBJ databases">
        <title>Hymenobacter sp. isolated from the air.</title>
        <authorList>
            <person name="Won M."/>
            <person name="Lee C.-M."/>
            <person name="Woen H.-Y."/>
            <person name="Kwon S.-W."/>
        </authorList>
    </citation>
    <scope>NUCLEOTIDE SEQUENCE</scope>
    <source>
        <strain evidence="1">5116S-3</strain>
    </source>
</reference>
<organism evidence="1 2">
    <name type="scientific">Hymenobacter cellulosilyticus</name>
    <dbReference type="NCBI Taxonomy" id="2932248"/>
    <lineage>
        <taxon>Bacteria</taxon>
        <taxon>Pseudomonadati</taxon>
        <taxon>Bacteroidota</taxon>
        <taxon>Cytophagia</taxon>
        <taxon>Cytophagales</taxon>
        <taxon>Hymenobacteraceae</taxon>
        <taxon>Hymenobacter</taxon>
    </lineage>
</organism>
<sequence>MYGIGAYFAVRDAISAFRPSHRPAFSAPITPEKALLNLYPAGVVEEVVQLAPRATVA</sequence>
<dbReference type="RefSeq" id="WP_244677734.1">
    <property type="nucleotide sequence ID" value="NZ_CP095046.1"/>
</dbReference>
<accession>A0A8T9QA41</accession>
<evidence type="ECO:0000313" key="1">
    <source>
        <dbReference type="EMBL" id="UOQ74394.1"/>
    </source>
</evidence>
<dbReference type="Proteomes" id="UP000831796">
    <property type="component" value="Chromosome"/>
</dbReference>